<evidence type="ECO:0000256" key="2">
    <source>
        <dbReference type="ARBA" id="ARBA00010617"/>
    </source>
</evidence>
<reference evidence="7 8" key="1">
    <citation type="submission" date="2014-04" db="EMBL/GenBank/DDBJ databases">
        <title>Evolutionary Origins and Diversification of the Mycorrhizal Mutualists.</title>
        <authorList>
            <consortium name="DOE Joint Genome Institute"/>
            <consortium name="Mycorrhizal Genomics Consortium"/>
            <person name="Kohler A."/>
            <person name="Kuo A."/>
            <person name="Nagy L.G."/>
            <person name="Floudas D."/>
            <person name="Copeland A."/>
            <person name="Barry K.W."/>
            <person name="Cichocki N."/>
            <person name="Veneault-Fourrey C."/>
            <person name="LaButti K."/>
            <person name="Lindquist E.A."/>
            <person name="Lipzen A."/>
            <person name="Lundell T."/>
            <person name="Morin E."/>
            <person name="Murat C."/>
            <person name="Riley R."/>
            <person name="Ohm R."/>
            <person name="Sun H."/>
            <person name="Tunlid A."/>
            <person name="Henrissat B."/>
            <person name="Grigoriev I.V."/>
            <person name="Hibbett D.S."/>
            <person name="Martin F."/>
        </authorList>
    </citation>
    <scope>NUCLEOTIDE SEQUENCE [LARGE SCALE GENOMIC DNA]</scope>
    <source>
        <strain evidence="7 8">Koide BX008</strain>
    </source>
</reference>
<evidence type="ECO:0008006" key="9">
    <source>
        <dbReference type="Google" id="ProtNLM"/>
    </source>
</evidence>
<dbReference type="GO" id="GO:0004497">
    <property type="term" value="F:monooxygenase activity"/>
    <property type="evidence" value="ECO:0007669"/>
    <property type="project" value="UniProtKB-KW"/>
</dbReference>
<dbReference type="OrthoDB" id="1844152at2759"/>
<keyword evidence="3" id="KW-0479">Metal-binding</keyword>
<organism evidence="7 8">
    <name type="scientific">Amanita muscaria (strain Koide BX008)</name>
    <dbReference type="NCBI Taxonomy" id="946122"/>
    <lineage>
        <taxon>Eukaryota</taxon>
        <taxon>Fungi</taxon>
        <taxon>Dikarya</taxon>
        <taxon>Basidiomycota</taxon>
        <taxon>Agaricomycotina</taxon>
        <taxon>Agaricomycetes</taxon>
        <taxon>Agaricomycetidae</taxon>
        <taxon>Agaricales</taxon>
        <taxon>Pluteineae</taxon>
        <taxon>Amanitaceae</taxon>
        <taxon>Amanita</taxon>
    </lineage>
</organism>
<evidence type="ECO:0000256" key="6">
    <source>
        <dbReference type="ARBA" id="ARBA00023033"/>
    </source>
</evidence>
<dbReference type="GO" id="GO:0005506">
    <property type="term" value="F:iron ion binding"/>
    <property type="evidence" value="ECO:0007669"/>
    <property type="project" value="InterPro"/>
</dbReference>
<keyword evidence="4" id="KW-0560">Oxidoreductase</keyword>
<dbReference type="PANTHER" id="PTHR46206:SF6">
    <property type="entry name" value="CYTOCHROME P450 MONOOXYGENASE AN1598-RELATED"/>
    <property type="match status" value="1"/>
</dbReference>
<evidence type="ECO:0000256" key="3">
    <source>
        <dbReference type="ARBA" id="ARBA00022723"/>
    </source>
</evidence>
<dbReference type="GO" id="GO:0016705">
    <property type="term" value="F:oxidoreductase activity, acting on paired donors, with incorporation or reduction of molecular oxygen"/>
    <property type="evidence" value="ECO:0007669"/>
    <property type="project" value="InterPro"/>
</dbReference>
<evidence type="ECO:0000256" key="1">
    <source>
        <dbReference type="ARBA" id="ARBA00001971"/>
    </source>
</evidence>
<dbReference type="InterPro" id="IPR017972">
    <property type="entry name" value="Cyt_P450_CS"/>
</dbReference>
<protein>
    <recommendedName>
        <fullName evidence="9">Cytochrome P450</fullName>
    </recommendedName>
</protein>
<accession>A0A0C2S7E4</accession>
<dbReference type="PANTHER" id="PTHR46206">
    <property type="entry name" value="CYTOCHROME P450"/>
    <property type="match status" value="1"/>
</dbReference>
<evidence type="ECO:0000313" key="8">
    <source>
        <dbReference type="Proteomes" id="UP000054549"/>
    </source>
</evidence>
<evidence type="ECO:0000256" key="5">
    <source>
        <dbReference type="ARBA" id="ARBA00023004"/>
    </source>
</evidence>
<dbReference type="AlphaFoldDB" id="A0A0C2S7E4"/>
<dbReference type="EMBL" id="KN818331">
    <property type="protein sequence ID" value="KIL58690.1"/>
    <property type="molecule type" value="Genomic_DNA"/>
</dbReference>
<dbReference type="PROSITE" id="PS00086">
    <property type="entry name" value="CYTOCHROME_P450"/>
    <property type="match status" value="1"/>
</dbReference>
<dbReference type="GO" id="GO:0020037">
    <property type="term" value="F:heme binding"/>
    <property type="evidence" value="ECO:0007669"/>
    <property type="project" value="InterPro"/>
</dbReference>
<dbReference type="InParanoid" id="A0A0C2S7E4"/>
<sequence length="214" mass="24336">MLNRRRNTGRTARETKRRDVRCHERTAKKYPFVMVKAILMTNFVAIHTTTMTLTSSMLTKHQEYIQPLRKEIKIVGAAEGWSKSSVREMWKLDTHEPKSVEGLHFSNGMTNLAGSILNLPIHTQVSMALGLKRRSQEGEEHKHELVTTGVDYIVFSHGRHGCPGRFFIKVLLARVLLKNDCQDGGWTGCSLEQQFETVTGPNMSAKVVFRKQEA</sequence>
<comment type="cofactor">
    <cofactor evidence="1">
        <name>heme</name>
        <dbReference type="ChEBI" id="CHEBI:30413"/>
    </cofactor>
</comment>
<dbReference type="InterPro" id="IPR036396">
    <property type="entry name" value="Cyt_P450_sf"/>
</dbReference>
<comment type="similarity">
    <text evidence="2">Belongs to the cytochrome P450 family.</text>
</comment>
<dbReference type="SUPFAM" id="SSF48264">
    <property type="entry name" value="Cytochrome P450"/>
    <property type="match status" value="1"/>
</dbReference>
<keyword evidence="8" id="KW-1185">Reference proteome</keyword>
<dbReference type="HOGENOM" id="CLU_1288608_0_0_1"/>
<keyword evidence="6" id="KW-0503">Monooxygenase</keyword>
<dbReference type="STRING" id="946122.A0A0C2S7E4"/>
<proteinExistence type="inferred from homology"/>
<evidence type="ECO:0000256" key="4">
    <source>
        <dbReference type="ARBA" id="ARBA00023002"/>
    </source>
</evidence>
<name>A0A0C2S7E4_AMAMK</name>
<keyword evidence="5" id="KW-0408">Iron</keyword>
<evidence type="ECO:0000313" key="7">
    <source>
        <dbReference type="EMBL" id="KIL58690.1"/>
    </source>
</evidence>
<dbReference type="Proteomes" id="UP000054549">
    <property type="component" value="Unassembled WGS sequence"/>
</dbReference>
<gene>
    <name evidence="7" type="ORF">M378DRAFT_15326</name>
</gene>
<dbReference type="Gene3D" id="1.10.630.10">
    <property type="entry name" value="Cytochrome P450"/>
    <property type="match status" value="1"/>
</dbReference>